<organism evidence="2">
    <name type="scientific">marine sediment metagenome</name>
    <dbReference type="NCBI Taxonomy" id="412755"/>
    <lineage>
        <taxon>unclassified sequences</taxon>
        <taxon>metagenomes</taxon>
        <taxon>ecological metagenomes</taxon>
    </lineage>
</organism>
<feature type="compositionally biased region" description="Acidic residues" evidence="1">
    <location>
        <begin position="10"/>
        <end position="20"/>
    </location>
</feature>
<protein>
    <recommendedName>
        <fullName evidence="3">C2H2-type domain-containing protein</fullName>
    </recommendedName>
</protein>
<dbReference type="EMBL" id="LAZR01037549">
    <property type="protein sequence ID" value="KKL21913.1"/>
    <property type="molecule type" value="Genomic_DNA"/>
</dbReference>
<feature type="compositionally biased region" description="Acidic residues" evidence="1">
    <location>
        <begin position="32"/>
        <end position="47"/>
    </location>
</feature>
<feature type="region of interest" description="Disordered" evidence="1">
    <location>
        <begin position="105"/>
        <end position="131"/>
    </location>
</feature>
<gene>
    <name evidence="2" type="ORF">LCGC14_2440710</name>
</gene>
<sequence>DIHIQNSDGLDAEDASDGGDDFPLGPHAQDGDQQEDQGDGDLAEDGQDGQREDKDQQEDDDGDKAASGEGETGEGVQVSDEEKFQCTFEGCSFESKNERGLKIHATRAHGNGAPADPGPAKKTSGKKKTKGKAVDSGKLIIVAGDTCAIVDASKDFSDSMAAIGENGKPRIYKLGPEVVVRTVIQEV</sequence>
<feature type="region of interest" description="Disordered" evidence="1">
    <location>
        <begin position="1"/>
        <end position="83"/>
    </location>
</feature>
<name>A0A0F9ED14_9ZZZZ</name>
<evidence type="ECO:0000256" key="1">
    <source>
        <dbReference type="SAM" id="MobiDB-lite"/>
    </source>
</evidence>
<evidence type="ECO:0008006" key="3">
    <source>
        <dbReference type="Google" id="ProtNLM"/>
    </source>
</evidence>
<dbReference type="AlphaFoldDB" id="A0A0F9ED14"/>
<proteinExistence type="predicted"/>
<feature type="non-terminal residue" evidence="2">
    <location>
        <position position="1"/>
    </location>
</feature>
<accession>A0A0F9ED14</accession>
<comment type="caution">
    <text evidence="2">The sequence shown here is derived from an EMBL/GenBank/DDBJ whole genome shotgun (WGS) entry which is preliminary data.</text>
</comment>
<reference evidence="2" key="1">
    <citation type="journal article" date="2015" name="Nature">
        <title>Complex archaea that bridge the gap between prokaryotes and eukaryotes.</title>
        <authorList>
            <person name="Spang A."/>
            <person name="Saw J.H."/>
            <person name="Jorgensen S.L."/>
            <person name="Zaremba-Niedzwiedzka K."/>
            <person name="Martijn J."/>
            <person name="Lind A.E."/>
            <person name="van Eijk R."/>
            <person name="Schleper C."/>
            <person name="Guy L."/>
            <person name="Ettema T.J."/>
        </authorList>
    </citation>
    <scope>NUCLEOTIDE SEQUENCE</scope>
</reference>
<evidence type="ECO:0000313" key="2">
    <source>
        <dbReference type="EMBL" id="KKL21913.1"/>
    </source>
</evidence>